<name>A0A2W4RSY1_9GAMM</name>
<gene>
    <name evidence="1" type="ORF">DM484_02725</name>
</gene>
<sequence length="77" mass="8817">MVVGENADFMEAELFANRTYYVNVAPRMGCWKARFSLNPLSGKVSQEEIDNWYSSTHEIKVNEVFLVILDVENAVTE</sequence>
<protein>
    <submittedName>
        <fullName evidence="1">Uncharacterized protein</fullName>
    </submittedName>
</protein>
<evidence type="ECO:0000313" key="1">
    <source>
        <dbReference type="EMBL" id="PZN84509.1"/>
    </source>
</evidence>
<dbReference type="EMBL" id="QJPH01000152">
    <property type="protein sequence ID" value="PZN84509.1"/>
    <property type="molecule type" value="Genomic_DNA"/>
</dbReference>
<proteinExistence type="predicted"/>
<accession>A0A2W4RSY1</accession>
<evidence type="ECO:0000313" key="2">
    <source>
        <dbReference type="Proteomes" id="UP000249396"/>
    </source>
</evidence>
<dbReference type="AlphaFoldDB" id="A0A2W4RSY1"/>
<dbReference type="Proteomes" id="UP000249396">
    <property type="component" value="Unassembled WGS sequence"/>
</dbReference>
<reference evidence="1 2" key="1">
    <citation type="journal article" date="2018" name="Aquat. Microb. Ecol.">
        <title>Gammaproteobacterial methanotrophs dominate.</title>
        <authorList>
            <person name="Rissanen A.J."/>
            <person name="Saarenheimo J."/>
            <person name="Tiirola M."/>
            <person name="Peura S."/>
            <person name="Aalto S.L."/>
            <person name="Karvinen A."/>
            <person name="Nykanen H."/>
        </authorList>
    </citation>
    <scope>NUCLEOTIDE SEQUENCE [LARGE SCALE GENOMIC DNA]</scope>
    <source>
        <strain evidence="1">AMbin10</strain>
    </source>
</reference>
<organism evidence="1 2">
    <name type="scientific">Candidatus Methylumidiphilus alinenensis</name>
    <dbReference type="NCBI Taxonomy" id="2202197"/>
    <lineage>
        <taxon>Bacteria</taxon>
        <taxon>Pseudomonadati</taxon>
        <taxon>Pseudomonadota</taxon>
        <taxon>Gammaproteobacteria</taxon>
        <taxon>Methylococcales</taxon>
        <taxon>Candidatus Methylumidiphilus</taxon>
    </lineage>
</organism>
<comment type="caution">
    <text evidence="1">The sequence shown here is derived from an EMBL/GenBank/DDBJ whole genome shotgun (WGS) entry which is preliminary data.</text>
</comment>